<keyword evidence="2" id="KW-1133">Transmembrane helix</keyword>
<feature type="transmembrane region" description="Helical" evidence="2">
    <location>
        <begin position="52"/>
        <end position="76"/>
    </location>
</feature>
<dbReference type="EMBL" id="JASCTH010000013">
    <property type="protein sequence ID" value="MDI6100955.1"/>
    <property type="molecule type" value="Genomic_DNA"/>
</dbReference>
<feature type="compositionally biased region" description="Low complexity" evidence="1">
    <location>
        <begin position="32"/>
        <end position="42"/>
    </location>
</feature>
<accession>A0ABT6WMS6</accession>
<sequence length="197" mass="22077">MESRDDRTARRLAEIRALKAQLDREESEREAASSGPQSAVVSRRSGSAIRSAAVLAGIVLLSLVLLGSGITLIRLAGRDFEDADRSGRAAVDHCREHGPVSNKGFGYWHRCDVTVRWDDGDIDDLVNDGIFSPADIGRDIRVGDHGLHKQSRQLSREDRQQRQWLTWLGFPLAIAALLPGFIAVLMIRELLRFRRRR</sequence>
<evidence type="ECO:0000256" key="2">
    <source>
        <dbReference type="SAM" id="Phobius"/>
    </source>
</evidence>
<dbReference type="Proteomes" id="UP001241758">
    <property type="component" value="Unassembled WGS sequence"/>
</dbReference>
<dbReference type="Pfam" id="PF19873">
    <property type="entry name" value="DUF6346"/>
    <property type="match status" value="1"/>
</dbReference>
<keyword evidence="2" id="KW-0472">Membrane</keyword>
<evidence type="ECO:0000256" key="1">
    <source>
        <dbReference type="SAM" id="MobiDB-lite"/>
    </source>
</evidence>
<gene>
    <name evidence="3" type="ORF">QLQ12_20280</name>
</gene>
<proteinExistence type="predicted"/>
<evidence type="ECO:0000313" key="4">
    <source>
        <dbReference type="Proteomes" id="UP001241758"/>
    </source>
</evidence>
<keyword evidence="2" id="KW-0812">Transmembrane</keyword>
<reference evidence="3 4" key="1">
    <citation type="submission" date="2023-05" db="EMBL/GenBank/DDBJ databases">
        <title>Actinoplanes sp. NEAU-A12 genome sequencing.</title>
        <authorList>
            <person name="Wang Z.-S."/>
        </authorList>
    </citation>
    <scope>NUCLEOTIDE SEQUENCE [LARGE SCALE GENOMIC DNA]</scope>
    <source>
        <strain evidence="3 4">NEAU-A12</strain>
    </source>
</reference>
<evidence type="ECO:0000313" key="3">
    <source>
        <dbReference type="EMBL" id="MDI6100955.1"/>
    </source>
</evidence>
<comment type="caution">
    <text evidence="3">The sequence shown here is derived from an EMBL/GenBank/DDBJ whole genome shotgun (WGS) entry which is preliminary data.</text>
</comment>
<dbReference type="RefSeq" id="WP_282761793.1">
    <property type="nucleotide sequence ID" value="NZ_JASCTH010000013.1"/>
</dbReference>
<dbReference type="InterPro" id="IPR045927">
    <property type="entry name" value="DUF6346"/>
</dbReference>
<organism evidence="3 4">
    <name type="scientific">Actinoplanes sandaracinus</name>
    <dbReference type="NCBI Taxonomy" id="3045177"/>
    <lineage>
        <taxon>Bacteria</taxon>
        <taxon>Bacillati</taxon>
        <taxon>Actinomycetota</taxon>
        <taxon>Actinomycetes</taxon>
        <taxon>Micromonosporales</taxon>
        <taxon>Micromonosporaceae</taxon>
        <taxon>Actinoplanes</taxon>
    </lineage>
</organism>
<keyword evidence="4" id="KW-1185">Reference proteome</keyword>
<protein>
    <submittedName>
        <fullName evidence="3">DUF6346 domain-containing protein</fullName>
    </submittedName>
</protein>
<name>A0ABT6WMS6_9ACTN</name>
<feature type="transmembrane region" description="Helical" evidence="2">
    <location>
        <begin position="164"/>
        <end position="187"/>
    </location>
</feature>
<feature type="region of interest" description="Disordered" evidence="1">
    <location>
        <begin position="23"/>
        <end position="42"/>
    </location>
</feature>